<dbReference type="EMBL" id="JAZGQO010000003">
    <property type="protein sequence ID" value="KAK6188091.1"/>
    <property type="molecule type" value="Genomic_DNA"/>
</dbReference>
<dbReference type="GO" id="GO:0006412">
    <property type="term" value="P:translation"/>
    <property type="evidence" value="ECO:0007669"/>
    <property type="project" value="TreeGrafter"/>
</dbReference>
<organism evidence="1 2">
    <name type="scientific">Patella caerulea</name>
    <name type="common">Rayed Mediterranean limpet</name>
    <dbReference type="NCBI Taxonomy" id="87958"/>
    <lineage>
        <taxon>Eukaryota</taxon>
        <taxon>Metazoa</taxon>
        <taxon>Spiralia</taxon>
        <taxon>Lophotrochozoa</taxon>
        <taxon>Mollusca</taxon>
        <taxon>Gastropoda</taxon>
        <taxon>Patellogastropoda</taxon>
        <taxon>Patelloidea</taxon>
        <taxon>Patellidae</taxon>
        <taxon>Patella</taxon>
    </lineage>
</organism>
<dbReference type="Pfam" id="PF09776">
    <property type="entry name" value="Mitoc_L55"/>
    <property type="match status" value="1"/>
</dbReference>
<proteinExistence type="predicted"/>
<comment type="caution">
    <text evidence="1">The sequence shown here is derived from an EMBL/GenBank/DDBJ whole genome shotgun (WGS) entry which is preliminary data.</text>
</comment>
<gene>
    <name evidence="1" type="ORF">SNE40_004349</name>
</gene>
<dbReference type="InterPro" id="IPR044884">
    <property type="entry name" value="Ribosomal_mL55_sf"/>
</dbReference>
<dbReference type="GO" id="GO:0003735">
    <property type="term" value="F:structural constituent of ribosome"/>
    <property type="evidence" value="ECO:0007669"/>
    <property type="project" value="InterPro"/>
</dbReference>
<keyword evidence="2" id="KW-1185">Reference proteome</keyword>
<protein>
    <recommendedName>
        <fullName evidence="3">39S ribosomal protein L55, mitochondrial</fullName>
    </recommendedName>
</protein>
<dbReference type="PANTHER" id="PTHR34095">
    <property type="entry name" value="39S RIBOSOMAL PROTEIN L55, MITOCHONDRIAL"/>
    <property type="match status" value="1"/>
</dbReference>
<dbReference type="PANTHER" id="PTHR34095:SF1">
    <property type="entry name" value="LARGE RIBOSOMAL SUBUNIT PROTEIN ML55"/>
    <property type="match status" value="1"/>
</dbReference>
<evidence type="ECO:0008006" key="3">
    <source>
        <dbReference type="Google" id="ProtNLM"/>
    </source>
</evidence>
<evidence type="ECO:0000313" key="2">
    <source>
        <dbReference type="Proteomes" id="UP001347796"/>
    </source>
</evidence>
<dbReference type="Gene3D" id="6.20.130.20">
    <property type="entry name" value="Mitochondrial ribosomal protein L55"/>
    <property type="match status" value="1"/>
</dbReference>
<evidence type="ECO:0000313" key="1">
    <source>
        <dbReference type="EMBL" id="KAK6188091.1"/>
    </source>
</evidence>
<dbReference type="AlphaFoldDB" id="A0AAN8K8K7"/>
<dbReference type="InterPro" id="IPR018615">
    <property type="entry name" value="Ribosomal_mL55"/>
</dbReference>
<dbReference type="GO" id="GO:0005762">
    <property type="term" value="C:mitochondrial large ribosomal subunit"/>
    <property type="evidence" value="ECO:0007669"/>
    <property type="project" value="InterPro"/>
</dbReference>
<dbReference type="Proteomes" id="UP001347796">
    <property type="component" value="Unassembled WGS sequence"/>
</dbReference>
<accession>A0AAN8K8K7</accession>
<sequence length="119" mass="14112">MATTVVFRSRFSSVMCWKWQNYVIPICFNSNRTALCRTNRNLYLKTYPTQVVLPNGATIVIRYQEPRKMIKLPLDISTLSEADRKARLLKRKPKQKVVIEDEVEDDFDLKSYSHLWKKQ</sequence>
<reference evidence="1 2" key="1">
    <citation type="submission" date="2024-01" db="EMBL/GenBank/DDBJ databases">
        <title>The genome of the rayed Mediterranean limpet Patella caerulea (Linnaeus, 1758).</title>
        <authorList>
            <person name="Anh-Thu Weber A."/>
            <person name="Halstead-Nussloch G."/>
        </authorList>
    </citation>
    <scope>NUCLEOTIDE SEQUENCE [LARGE SCALE GENOMIC DNA]</scope>
    <source>
        <strain evidence="1">AATW-2023a</strain>
        <tissue evidence="1">Whole specimen</tissue>
    </source>
</reference>
<name>A0AAN8K8K7_PATCE</name>